<dbReference type="Proteomes" id="UP001060414">
    <property type="component" value="Chromosome"/>
</dbReference>
<gene>
    <name evidence="2" type="ORF">L9S41_14345</name>
</gene>
<keyword evidence="3" id="KW-1185">Reference proteome</keyword>
<keyword evidence="1" id="KW-0175">Coiled coil</keyword>
<proteinExistence type="predicted"/>
<protein>
    <recommendedName>
        <fullName evidence="4">Coiled coil domain-containing protein</fullName>
    </recommendedName>
</protein>
<evidence type="ECO:0000256" key="1">
    <source>
        <dbReference type="SAM" id="Coils"/>
    </source>
</evidence>
<accession>A0ABY5ZM01</accession>
<organism evidence="2 3">
    <name type="scientific">Geoalkalibacter halelectricus</name>
    <dbReference type="NCBI Taxonomy" id="2847045"/>
    <lineage>
        <taxon>Bacteria</taxon>
        <taxon>Pseudomonadati</taxon>
        <taxon>Thermodesulfobacteriota</taxon>
        <taxon>Desulfuromonadia</taxon>
        <taxon>Desulfuromonadales</taxon>
        <taxon>Geoalkalibacteraceae</taxon>
        <taxon>Geoalkalibacter</taxon>
    </lineage>
</organism>
<evidence type="ECO:0000313" key="3">
    <source>
        <dbReference type="Proteomes" id="UP001060414"/>
    </source>
</evidence>
<reference evidence="2" key="1">
    <citation type="journal article" date="2022" name="Environ. Microbiol.">
        <title>Geoalkalibacter halelectricus SAP #1 sp. nov. possessing extracellular electron transfer and mineral#reducing capabilities from a haloalkaline environment.</title>
        <authorList>
            <person name="Yadav S."/>
            <person name="Singh R."/>
            <person name="Sundharam S.S."/>
            <person name="Chaudhary S."/>
            <person name="Krishnamurthi S."/>
            <person name="Patil S.A."/>
        </authorList>
    </citation>
    <scope>NUCLEOTIDE SEQUENCE</scope>
    <source>
        <strain evidence="2">SAP-1</strain>
    </source>
</reference>
<name>A0ABY5ZM01_9BACT</name>
<dbReference type="EMBL" id="CP092109">
    <property type="protein sequence ID" value="UWZ78850.1"/>
    <property type="molecule type" value="Genomic_DNA"/>
</dbReference>
<feature type="coiled-coil region" evidence="1">
    <location>
        <begin position="10"/>
        <end position="66"/>
    </location>
</feature>
<dbReference type="RefSeq" id="WP_260747210.1">
    <property type="nucleotide sequence ID" value="NZ_CP092109.1"/>
</dbReference>
<evidence type="ECO:0000313" key="2">
    <source>
        <dbReference type="EMBL" id="UWZ78850.1"/>
    </source>
</evidence>
<evidence type="ECO:0008006" key="4">
    <source>
        <dbReference type="Google" id="ProtNLM"/>
    </source>
</evidence>
<sequence length="96" mass="11340">MDKEKKEAYRKKIEAQLEEWDAHIDVLRARAKKAGADARLQLDKQIEDLKARRENVRHRLTELQQAGDEAWHKVRDGIDKAGAEFKSAWEKIKERF</sequence>